<dbReference type="InterPro" id="IPR025324">
    <property type="entry name" value="DUF4230"/>
</dbReference>
<sequence>MFILNMFRRKKFKNRVRNFFIIFFILSLTLLVCKLFFNYRYKRSINDLSDLSTFKIISEESLIKEIKNVNKIIPLEVELSKIITIDKSWGNLEVFQKFKRIKFFANCSYSIDLSNLTTNDINIDNKKNELSITFPNPEIFSININREKTIYEDSSNGLLRFGEIKLTSEEFNLIQSEVQKNFEETMKDDEIYEKVLSNSKISIENLLNQITDKKMSINIYFK</sequence>
<feature type="transmembrane region" description="Helical" evidence="1">
    <location>
        <begin position="20"/>
        <end position="39"/>
    </location>
</feature>
<evidence type="ECO:0008006" key="3">
    <source>
        <dbReference type="Google" id="ProtNLM"/>
    </source>
</evidence>
<keyword evidence="1" id="KW-0812">Transmembrane</keyword>
<organism evidence="2">
    <name type="scientific">bioreactor metagenome</name>
    <dbReference type="NCBI Taxonomy" id="1076179"/>
    <lineage>
        <taxon>unclassified sequences</taxon>
        <taxon>metagenomes</taxon>
        <taxon>ecological metagenomes</taxon>
    </lineage>
</organism>
<dbReference type="EMBL" id="VSSQ01000892">
    <property type="protein sequence ID" value="MPM02731.1"/>
    <property type="molecule type" value="Genomic_DNA"/>
</dbReference>
<keyword evidence="1" id="KW-0472">Membrane</keyword>
<evidence type="ECO:0000313" key="2">
    <source>
        <dbReference type="EMBL" id="MPM02731.1"/>
    </source>
</evidence>
<accession>A0A644WGZ2</accession>
<keyword evidence="1" id="KW-1133">Transmembrane helix</keyword>
<evidence type="ECO:0000256" key="1">
    <source>
        <dbReference type="SAM" id="Phobius"/>
    </source>
</evidence>
<dbReference type="AlphaFoldDB" id="A0A644WGZ2"/>
<gene>
    <name evidence="2" type="ORF">SDC9_48986</name>
</gene>
<reference evidence="2" key="1">
    <citation type="submission" date="2019-08" db="EMBL/GenBank/DDBJ databases">
        <authorList>
            <person name="Kucharzyk K."/>
            <person name="Murdoch R.W."/>
            <person name="Higgins S."/>
            <person name="Loffler F."/>
        </authorList>
    </citation>
    <scope>NUCLEOTIDE SEQUENCE</scope>
</reference>
<comment type="caution">
    <text evidence="2">The sequence shown here is derived from an EMBL/GenBank/DDBJ whole genome shotgun (WGS) entry which is preliminary data.</text>
</comment>
<protein>
    <recommendedName>
        <fullName evidence="3">DUF4230 domain-containing protein</fullName>
    </recommendedName>
</protein>
<name>A0A644WGZ2_9ZZZZ</name>
<dbReference type="Pfam" id="PF14014">
    <property type="entry name" value="DUF4230"/>
    <property type="match status" value="1"/>
</dbReference>
<proteinExistence type="predicted"/>